<feature type="coiled-coil region" evidence="1">
    <location>
        <begin position="86"/>
        <end position="116"/>
    </location>
</feature>
<reference evidence="2 3" key="1">
    <citation type="submission" date="2019-11" db="EMBL/GenBank/DDBJ databases">
        <authorList>
            <person name="Jiao W.-B."/>
            <person name="Schneeberger K."/>
        </authorList>
    </citation>
    <scope>NUCLEOTIDE SEQUENCE [LARGE SCALE GENOMIC DNA]</scope>
    <source>
        <strain evidence="3">cv. An-1</strain>
    </source>
</reference>
<sequence>MYTYDSDETQNGEENLKCSLEKLAEKITQNAGDTNGNNSIPNSNDDFAEVFGRERPGRVHCVGLGPTPSSFFQNRTTTTSSEEPEVIGLKNRVHELEDKLVKMNDLEDKVDKMNEVIYQLAAGNNNCTTFRRFLMFAFKFFQGLVLRIEGDGFK</sequence>
<accession>A0A654ERK6</accession>
<evidence type="ECO:0000313" key="3">
    <source>
        <dbReference type="Proteomes" id="UP000426265"/>
    </source>
</evidence>
<dbReference type="AlphaFoldDB" id="A0A654ERK6"/>
<proteinExistence type="predicted"/>
<keyword evidence="1" id="KW-0175">Coiled coil</keyword>
<gene>
    <name evidence="2" type="ORF">AN1_LOCUS3674</name>
</gene>
<evidence type="ECO:0000313" key="2">
    <source>
        <dbReference type="EMBL" id="VYS48191.1"/>
    </source>
</evidence>
<dbReference type="ExpressionAtlas" id="A0A654ERK6">
    <property type="expression patterns" value="baseline and differential"/>
</dbReference>
<name>A0A654ERK6_ARATH</name>
<evidence type="ECO:0000256" key="1">
    <source>
        <dbReference type="SAM" id="Coils"/>
    </source>
</evidence>
<dbReference type="Proteomes" id="UP000426265">
    <property type="component" value="Unassembled WGS sequence"/>
</dbReference>
<protein>
    <submittedName>
        <fullName evidence="2">Uncharacterized protein</fullName>
    </submittedName>
</protein>
<dbReference type="EMBL" id="CACRSJ010000104">
    <property type="protein sequence ID" value="VYS48191.1"/>
    <property type="molecule type" value="Genomic_DNA"/>
</dbReference>
<organism evidence="2 3">
    <name type="scientific">Arabidopsis thaliana</name>
    <name type="common">Mouse-ear cress</name>
    <dbReference type="NCBI Taxonomy" id="3702"/>
    <lineage>
        <taxon>Eukaryota</taxon>
        <taxon>Viridiplantae</taxon>
        <taxon>Streptophyta</taxon>
        <taxon>Embryophyta</taxon>
        <taxon>Tracheophyta</taxon>
        <taxon>Spermatophyta</taxon>
        <taxon>Magnoliopsida</taxon>
        <taxon>eudicotyledons</taxon>
        <taxon>Gunneridae</taxon>
        <taxon>Pentapetalae</taxon>
        <taxon>rosids</taxon>
        <taxon>malvids</taxon>
        <taxon>Brassicales</taxon>
        <taxon>Brassicaceae</taxon>
        <taxon>Camelineae</taxon>
        <taxon>Arabidopsis</taxon>
    </lineage>
</organism>